<dbReference type="AlphaFoldDB" id="J9GMC7"/>
<accession>J9GMC7</accession>
<dbReference type="EMBL" id="AMCI01000565">
    <property type="protein sequence ID" value="EJX08669.1"/>
    <property type="molecule type" value="Genomic_DNA"/>
</dbReference>
<gene>
    <name evidence="1" type="ORF">EVA_03224</name>
</gene>
<proteinExistence type="predicted"/>
<name>J9GMC7_9ZZZZ</name>
<organism evidence="1">
    <name type="scientific">gut metagenome</name>
    <dbReference type="NCBI Taxonomy" id="749906"/>
    <lineage>
        <taxon>unclassified sequences</taxon>
        <taxon>metagenomes</taxon>
        <taxon>organismal metagenomes</taxon>
    </lineage>
</organism>
<reference evidence="1" key="1">
    <citation type="journal article" date="2012" name="PLoS ONE">
        <title>Gene sets for utilization of primary and secondary nutrition supplies in the distal gut of endangered iberian lynx.</title>
        <authorList>
            <person name="Alcaide M."/>
            <person name="Messina E."/>
            <person name="Richter M."/>
            <person name="Bargiela R."/>
            <person name="Peplies J."/>
            <person name="Huws S.A."/>
            <person name="Newbold C.J."/>
            <person name="Golyshin P.N."/>
            <person name="Simon M.A."/>
            <person name="Lopez G."/>
            <person name="Yakimov M.M."/>
            <person name="Ferrer M."/>
        </authorList>
    </citation>
    <scope>NUCLEOTIDE SEQUENCE</scope>
</reference>
<evidence type="ECO:0000313" key="1">
    <source>
        <dbReference type="EMBL" id="EJX08669.1"/>
    </source>
</evidence>
<sequence length="48" mass="5208">MGMTVQRRKDSKFASVIMHKVADIRGGVSVNVTELGGDYLRQGTVLSV</sequence>
<feature type="non-terminal residue" evidence="1">
    <location>
        <position position="48"/>
    </location>
</feature>
<comment type="caution">
    <text evidence="1">The sequence shown here is derived from an EMBL/GenBank/DDBJ whole genome shotgun (WGS) entry which is preliminary data.</text>
</comment>
<protein>
    <submittedName>
        <fullName evidence="1">Uncharacterized protein</fullName>
    </submittedName>
</protein>